<keyword evidence="2" id="KW-1185">Reference proteome</keyword>
<evidence type="ECO:0000313" key="2">
    <source>
        <dbReference type="Proteomes" id="UP000433483"/>
    </source>
</evidence>
<name>A0A6A3UZZ9_9STRA</name>
<dbReference type="Gene3D" id="3.40.30.10">
    <property type="entry name" value="Glutaredoxin"/>
    <property type="match status" value="1"/>
</dbReference>
<dbReference type="OrthoDB" id="72053at2759"/>
<sequence length="120" mass="13410">MPDPVLFVHAVRDTFERMGHRDTVLFAVAVVVRAAEFEEEDDVLVLMASNFDDAVSGMYEVFTSTNATEDYAAVNKVVLYKELDEDKVIYHGELGKGAMGEFFKAYRLPLVIASTQEKAP</sequence>
<dbReference type="EMBL" id="QXGB01008815">
    <property type="protein sequence ID" value="KAE9157499.1"/>
    <property type="molecule type" value="Genomic_DNA"/>
</dbReference>
<evidence type="ECO:0000313" key="1">
    <source>
        <dbReference type="EMBL" id="KAE9157499.1"/>
    </source>
</evidence>
<reference evidence="1 2" key="1">
    <citation type="submission" date="2018-08" db="EMBL/GenBank/DDBJ databases">
        <title>Genomic investigation of the strawberry pathogen Phytophthora fragariae indicates pathogenicity is determined by transcriptional variation in three key races.</title>
        <authorList>
            <person name="Adams T.M."/>
            <person name="Armitage A.D."/>
            <person name="Sobczyk M.K."/>
            <person name="Bates H.J."/>
            <person name="Dunwell J.M."/>
            <person name="Nellist C.F."/>
            <person name="Harrison R.J."/>
        </authorList>
    </citation>
    <scope>NUCLEOTIDE SEQUENCE [LARGE SCALE GENOMIC DNA]</scope>
    <source>
        <strain evidence="1 2">NOV-27</strain>
    </source>
</reference>
<dbReference type="Proteomes" id="UP000433483">
    <property type="component" value="Unassembled WGS sequence"/>
</dbReference>
<accession>A0A6A3UZZ9</accession>
<proteinExistence type="predicted"/>
<protein>
    <submittedName>
        <fullName evidence="1">Uncharacterized protein</fullName>
    </submittedName>
</protein>
<gene>
    <name evidence="1" type="ORF">PF005_g32806</name>
</gene>
<comment type="caution">
    <text evidence="1">The sequence shown here is derived from an EMBL/GenBank/DDBJ whole genome shotgun (WGS) entry which is preliminary data.</text>
</comment>
<dbReference type="AlphaFoldDB" id="A0A6A3UZZ9"/>
<organism evidence="1 2">
    <name type="scientific">Phytophthora fragariae</name>
    <dbReference type="NCBI Taxonomy" id="53985"/>
    <lineage>
        <taxon>Eukaryota</taxon>
        <taxon>Sar</taxon>
        <taxon>Stramenopiles</taxon>
        <taxon>Oomycota</taxon>
        <taxon>Peronosporomycetes</taxon>
        <taxon>Peronosporales</taxon>
        <taxon>Peronosporaceae</taxon>
        <taxon>Phytophthora</taxon>
    </lineage>
</organism>